<name>A0ABZ1Q5Y3_9ACTN</name>
<dbReference type="InterPro" id="IPR041413">
    <property type="entry name" value="MLTR_LBD"/>
</dbReference>
<dbReference type="Pfam" id="PF13560">
    <property type="entry name" value="HTH_31"/>
    <property type="match status" value="1"/>
</dbReference>
<dbReference type="CDD" id="cd00093">
    <property type="entry name" value="HTH_XRE"/>
    <property type="match status" value="1"/>
</dbReference>
<organism evidence="2 3">
    <name type="scientific">Streptomyces erythrochromogenes</name>
    <dbReference type="NCBI Taxonomy" id="285574"/>
    <lineage>
        <taxon>Bacteria</taxon>
        <taxon>Bacillati</taxon>
        <taxon>Actinomycetota</taxon>
        <taxon>Actinomycetes</taxon>
        <taxon>Kitasatosporales</taxon>
        <taxon>Streptomycetaceae</taxon>
        <taxon>Streptomyces</taxon>
    </lineage>
</organism>
<gene>
    <name evidence="2" type="ORF">OHA91_06160</name>
</gene>
<evidence type="ECO:0000313" key="3">
    <source>
        <dbReference type="Proteomes" id="UP001432312"/>
    </source>
</evidence>
<dbReference type="Gene3D" id="3.30.450.180">
    <property type="match status" value="1"/>
</dbReference>
<feature type="domain" description="HTH cro/C1-type" evidence="1">
    <location>
        <begin position="35"/>
        <end position="82"/>
    </location>
</feature>
<dbReference type="PANTHER" id="PTHR35010:SF2">
    <property type="entry name" value="BLL4672 PROTEIN"/>
    <property type="match status" value="1"/>
</dbReference>
<accession>A0ABZ1Q5Y3</accession>
<evidence type="ECO:0000259" key="1">
    <source>
        <dbReference type="PROSITE" id="PS50943"/>
    </source>
</evidence>
<dbReference type="InterPro" id="IPR001387">
    <property type="entry name" value="Cro/C1-type_HTH"/>
</dbReference>
<sequence>MNPANELGPFLKSRRSRITPQAAGLHPHGRRRVPGLRREEVADLAGVSDVYYTRLEQGRARNPSDAVLDALARALRLDPTERAHLHDLAHRAPGARFSGVPTSAEPADEEQDVPVRDGLGRLLSAVGAVPAYVLSPAMDVLDANGLARALLGEPIGRVPGRLNLARHVFLDDAARRLYPRWADVARQTIGFLRFSAGRRPADRPLAARIAELSAHSAEFRHRWAAQEVQQKTHGTKSFRHPVVGGFDLAFETLALPGDDGASLVVFTAPDTRASDALRLLGSWSAPSPAPAAGDTRHAPGSLPGHVHAHLAVRIGDEFARQVDGHGVEFAGEPEG</sequence>
<reference evidence="2" key="1">
    <citation type="submission" date="2022-10" db="EMBL/GenBank/DDBJ databases">
        <title>The complete genomes of actinobacterial strains from the NBC collection.</title>
        <authorList>
            <person name="Joergensen T.S."/>
            <person name="Alvarez Arevalo M."/>
            <person name="Sterndorff E.B."/>
            <person name="Faurdal D."/>
            <person name="Vuksanovic O."/>
            <person name="Mourched A.-S."/>
            <person name="Charusanti P."/>
            <person name="Shaw S."/>
            <person name="Blin K."/>
            <person name="Weber T."/>
        </authorList>
    </citation>
    <scope>NUCLEOTIDE SEQUENCE</scope>
    <source>
        <strain evidence="2">NBC_00303</strain>
    </source>
</reference>
<keyword evidence="3" id="KW-1185">Reference proteome</keyword>
<dbReference type="SUPFAM" id="SSF47413">
    <property type="entry name" value="lambda repressor-like DNA-binding domains"/>
    <property type="match status" value="1"/>
</dbReference>
<dbReference type="PANTHER" id="PTHR35010">
    <property type="entry name" value="BLL4672 PROTEIN-RELATED"/>
    <property type="match status" value="1"/>
</dbReference>
<proteinExistence type="predicted"/>
<dbReference type="SMART" id="SM00530">
    <property type="entry name" value="HTH_XRE"/>
    <property type="match status" value="1"/>
</dbReference>
<dbReference type="Proteomes" id="UP001432312">
    <property type="component" value="Chromosome"/>
</dbReference>
<dbReference type="RefSeq" id="WP_328738791.1">
    <property type="nucleotide sequence ID" value="NZ_CP108036.1"/>
</dbReference>
<dbReference type="EMBL" id="CP108036">
    <property type="protein sequence ID" value="WUN78106.1"/>
    <property type="molecule type" value="Genomic_DNA"/>
</dbReference>
<protein>
    <submittedName>
        <fullName evidence="2">Helix-turn-helix transcriptional regulator</fullName>
    </submittedName>
</protein>
<evidence type="ECO:0000313" key="2">
    <source>
        <dbReference type="EMBL" id="WUN78106.1"/>
    </source>
</evidence>
<dbReference type="Gene3D" id="1.10.260.40">
    <property type="entry name" value="lambda repressor-like DNA-binding domains"/>
    <property type="match status" value="1"/>
</dbReference>
<dbReference type="GeneID" id="95495601"/>
<dbReference type="Pfam" id="PF17765">
    <property type="entry name" value="MLTR_LBD"/>
    <property type="match status" value="1"/>
</dbReference>
<dbReference type="PROSITE" id="PS50943">
    <property type="entry name" value="HTH_CROC1"/>
    <property type="match status" value="1"/>
</dbReference>
<dbReference type="InterPro" id="IPR010982">
    <property type="entry name" value="Lambda_DNA-bd_dom_sf"/>
</dbReference>